<dbReference type="InterPro" id="IPR038056">
    <property type="entry name" value="YjbR-like_sf"/>
</dbReference>
<dbReference type="RefSeq" id="WP_066081020.1">
    <property type="nucleotide sequence ID" value="NZ_CP181246.1"/>
</dbReference>
<dbReference type="PANTHER" id="PTHR35145:SF1">
    <property type="entry name" value="CYTOPLASMIC PROTEIN"/>
    <property type="match status" value="1"/>
</dbReference>
<proteinExistence type="predicted"/>
<reference evidence="1 2" key="1">
    <citation type="submission" date="2018-06" db="EMBL/GenBank/DDBJ databases">
        <authorList>
            <consortium name="Pathogen Informatics"/>
            <person name="Doyle S."/>
        </authorList>
    </citation>
    <scope>NUCLEOTIDE SEQUENCE [LARGE SCALE GENOMIC DNA]</scope>
    <source>
        <strain evidence="1 2">NCTC10295</strain>
    </source>
</reference>
<gene>
    <name evidence="1" type="ORF">NCTC10295_00947</name>
</gene>
<dbReference type="EMBL" id="UGQS01000002">
    <property type="protein sequence ID" value="STZ76188.1"/>
    <property type="molecule type" value="Genomic_DNA"/>
</dbReference>
<organism evidence="1 2">
    <name type="scientific">Bergeriella denitrificans</name>
    <name type="common">Neisseria denitrificans</name>
    <dbReference type="NCBI Taxonomy" id="494"/>
    <lineage>
        <taxon>Bacteria</taxon>
        <taxon>Pseudomonadati</taxon>
        <taxon>Pseudomonadota</taxon>
        <taxon>Betaproteobacteria</taxon>
        <taxon>Neisseriales</taxon>
        <taxon>Neisseriaceae</taxon>
        <taxon>Bergeriella</taxon>
    </lineage>
</organism>
<dbReference type="Proteomes" id="UP000254651">
    <property type="component" value="Unassembled WGS sequence"/>
</dbReference>
<evidence type="ECO:0000313" key="2">
    <source>
        <dbReference type="Proteomes" id="UP000254651"/>
    </source>
</evidence>
<dbReference type="AlphaFoldDB" id="A0A378UFK5"/>
<keyword evidence="2" id="KW-1185">Reference proteome</keyword>
<dbReference type="PANTHER" id="PTHR35145">
    <property type="entry name" value="CYTOPLASMIC PROTEIN-RELATED"/>
    <property type="match status" value="1"/>
</dbReference>
<dbReference type="InterPro" id="IPR058532">
    <property type="entry name" value="YjbR/MT2646/Rv2570-like"/>
</dbReference>
<dbReference type="Gene3D" id="3.90.1150.30">
    <property type="match status" value="1"/>
</dbReference>
<name>A0A378UFK5_BERDE</name>
<accession>A0A378UFK5</accession>
<dbReference type="InterPro" id="IPR007351">
    <property type="entry name" value="YjbR"/>
</dbReference>
<sequence length="118" mass="13391">MNKEKLAARIRQRYGVQADYPWAKYPDYAVYRHGHNRKWFALLMSVPSEKLGLAGRSGKIDIANFKVRPEYIGAWRSQPGILPAYHMNKAHWVSAVLADCDEAALLSLLADSFALTEK</sequence>
<protein>
    <submittedName>
        <fullName evidence="1">Uncharacterized protein conserved in bacteria</fullName>
    </submittedName>
</protein>
<dbReference type="SUPFAM" id="SSF142906">
    <property type="entry name" value="YjbR-like"/>
    <property type="match status" value="1"/>
</dbReference>
<evidence type="ECO:0000313" key="1">
    <source>
        <dbReference type="EMBL" id="STZ76188.1"/>
    </source>
</evidence>
<dbReference type="Pfam" id="PF04237">
    <property type="entry name" value="YjbR"/>
    <property type="match status" value="1"/>
</dbReference>